<proteinExistence type="predicted"/>
<feature type="compositionally biased region" description="Basic and acidic residues" evidence="1">
    <location>
        <begin position="68"/>
        <end position="77"/>
    </location>
</feature>
<dbReference type="EMBL" id="CP039346">
    <property type="protein sequence ID" value="QCD82845.1"/>
    <property type="molecule type" value="Genomic_DNA"/>
</dbReference>
<keyword evidence="3" id="KW-1185">Reference proteome</keyword>
<accession>A0A4D6L305</accession>
<dbReference type="Proteomes" id="UP000501690">
    <property type="component" value="Linkage Group LG2"/>
</dbReference>
<dbReference type="AlphaFoldDB" id="A0A4D6L305"/>
<sequence>MTRSGEKSSPKRDEVGRSLFHTRSGEFNGGTLIGMNERGSSSHAQLENAMSEGVHSRKGGYAVRVRARSSDDGRGSP</sequence>
<organism evidence="2 3">
    <name type="scientific">Vigna unguiculata</name>
    <name type="common">Cowpea</name>
    <dbReference type="NCBI Taxonomy" id="3917"/>
    <lineage>
        <taxon>Eukaryota</taxon>
        <taxon>Viridiplantae</taxon>
        <taxon>Streptophyta</taxon>
        <taxon>Embryophyta</taxon>
        <taxon>Tracheophyta</taxon>
        <taxon>Spermatophyta</taxon>
        <taxon>Magnoliopsida</taxon>
        <taxon>eudicotyledons</taxon>
        <taxon>Gunneridae</taxon>
        <taxon>Pentapetalae</taxon>
        <taxon>rosids</taxon>
        <taxon>fabids</taxon>
        <taxon>Fabales</taxon>
        <taxon>Fabaceae</taxon>
        <taxon>Papilionoideae</taxon>
        <taxon>50 kb inversion clade</taxon>
        <taxon>NPAAA clade</taxon>
        <taxon>indigoferoid/millettioid clade</taxon>
        <taxon>Phaseoleae</taxon>
        <taxon>Vigna</taxon>
    </lineage>
</organism>
<evidence type="ECO:0000313" key="3">
    <source>
        <dbReference type="Proteomes" id="UP000501690"/>
    </source>
</evidence>
<name>A0A4D6L305_VIGUN</name>
<feature type="compositionally biased region" description="Basic and acidic residues" evidence="1">
    <location>
        <begin position="1"/>
        <end position="16"/>
    </location>
</feature>
<gene>
    <name evidence="2" type="ORF">DEO72_LG2g3186</name>
</gene>
<feature type="region of interest" description="Disordered" evidence="1">
    <location>
        <begin position="1"/>
        <end position="77"/>
    </location>
</feature>
<protein>
    <submittedName>
        <fullName evidence="2">Uncharacterized protein</fullName>
    </submittedName>
</protein>
<evidence type="ECO:0000256" key="1">
    <source>
        <dbReference type="SAM" id="MobiDB-lite"/>
    </source>
</evidence>
<reference evidence="2 3" key="1">
    <citation type="submission" date="2019-04" db="EMBL/GenBank/DDBJ databases">
        <title>An improved genome assembly and genetic linkage map for asparagus bean, Vigna unguiculata ssp. sesquipedialis.</title>
        <authorList>
            <person name="Xia Q."/>
            <person name="Zhang R."/>
            <person name="Dong Y."/>
        </authorList>
    </citation>
    <scope>NUCLEOTIDE SEQUENCE [LARGE SCALE GENOMIC DNA]</scope>
    <source>
        <tissue evidence="2">Leaf</tissue>
    </source>
</reference>
<evidence type="ECO:0000313" key="2">
    <source>
        <dbReference type="EMBL" id="QCD82845.1"/>
    </source>
</evidence>